<comment type="subcellular location">
    <subcellularLocation>
        <location evidence="2">Membrane</location>
        <topology evidence="2">Single-pass membrane protein</topology>
    </subcellularLocation>
</comment>
<evidence type="ECO:0000256" key="3">
    <source>
        <dbReference type="ARBA" id="ARBA00004906"/>
    </source>
</evidence>
<keyword evidence="5" id="KW-0808">Transferase</keyword>
<dbReference type="EC" id="2.3.2.27" evidence="4"/>
<organism evidence="17 18">
    <name type="scientific">Turnera subulata</name>
    <dbReference type="NCBI Taxonomy" id="218843"/>
    <lineage>
        <taxon>Eukaryota</taxon>
        <taxon>Viridiplantae</taxon>
        <taxon>Streptophyta</taxon>
        <taxon>Embryophyta</taxon>
        <taxon>Tracheophyta</taxon>
        <taxon>Spermatophyta</taxon>
        <taxon>Magnoliopsida</taxon>
        <taxon>eudicotyledons</taxon>
        <taxon>Gunneridae</taxon>
        <taxon>Pentapetalae</taxon>
        <taxon>rosids</taxon>
        <taxon>fabids</taxon>
        <taxon>Malpighiales</taxon>
        <taxon>Passifloraceae</taxon>
        <taxon>Turnera</taxon>
    </lineage>
</organism>
<feature type="domain" description="RING-type" evidence="16">
    <location>
        <begin position="42"/>
        <end position="84"/>
    </location>
</feature>
<dbReference type="Gene3D" id="3.30.40.10">
    <property type="entry name" value="Zinc/RING finger domain, C3HC4 (zinc finger)"/>
    <property type="match status" value="1"/>
</dbReference>
<evidence type="ECO:0000313" key="17">
    <source>
        <dbReference type="EMBL" id="KAJ4835688.1"/>
    </source>
</evidence>
<evidence type="ECO:0000313" key="18">
    <source>
        <dbReference type="Proteomes" id="UP001141552"/>
    </source>
</evidence>
<evidence type="ECO:0000256" key="7">
    <source>
        <dbReference type="ARBA" id="ARBA00022723"/>
    </source>
</evidence>
<evidence type="ECO:0000256" key="11">
    <source>
        <dbReference type="ARBA" id="ARBA00022989"/>
    </source>
</evidence>
<dbReference type="InterPro" id="IPR001841">
    <property type="entry name" value="Znf_RING"/>
</dbReference>
<keyword evidence="9" id="KW-0833">Ubl conjugation pathway</keyword>
<dbReference type="PANTHER" id="PTHR46913:SF1">
    <property type="entry name" value="RING-H2 FINGER PROTEIN ATL16"/>
    <property type="match status" value="1"/>
</dbReference>
<dbReference type="OrthoDB" id="9984778at2759"/>
<evidence type="ECO:0000256" key="15">
    <source>
        <dbReference type="SAM" id="MobiDB-lite"/>
    </source>
</evidence>
<keyword evidence="6" id="KW-0812">Transmembrane</keyword>
<evidence type="ECO:0000256" key="5">
    <source>
        <dbReference type="ARBA" id="ARBA00022679"/>
    </source>
</evidence>
<dbReference type="AlphaFoldDB" id="A0A9Q0FQF9"/>
<keyword evidence="7" id="KW-0479">Metal-binding</keyword>
<evidence type="ECO:0000256" key="2">
    <source>
        <dbReference type="ARBA" id="ARBA00004167"/>
    </source>
</evidence>
<keyword evidence="8 14" id="KW-0863">Zinc-finger</keyword>
<evidence type="ECO:0000256" key="4">
    <source>
        <dbReference type="ARBA" id="ARBA00012483"/>
    </source>
</evidence>
<evidence type="ECO:0000259" key="16">
    <source>
        <dbReference type="PROSITE" id="PS50089"/>
    </source>
</evidence>
<dbReference type="CDD" id="cd16461">
    <property type="entry name" value="RING-H2_EL5-like"/>
    <property type="match status" value="1"/>
</dbReference>
<accession>A0A9Q0FQF9</accession>
<keyword evidence="10" id="KW-0862">Zinc</keyword>
<evidence type="ECO:0000256" key="6">
    <source>
        <dbReference type="ARBA" id="ARBA00022692"/>
    </source>
</evidence>
<proteinExistence type="inferred from homology"/>
<dbReference type="SMART" id="SM00184">
    <property type="entry name" value="RING"/>
    <property type="match status" value="1"/>
</dbReference>
<evidence type="ECO:0000256" key="12">
    <source>
        <dbReference type="ARBA" id="ARBA00023136"/>
    </source>
</evidence>
<dbReference type="PANTHER" id="PTHR46913">
    <property type="entry name" value="RING-H2 FINGER PROTEIN ATL16"/>
    <property type="match status" value="1"/>
</dbReference>
<reference evidence="17" key="1">
    <citation type="submission" date="2022-02" db="EMBL/GenBank/DDBJ databases">
        <authorList>
            <person name="Henning P.M."/>
            <person name="McCubbin A.G."/>
            <person name="Shore J.S."/>
        </authorList>
    </citation>
    <scope>NUCLEOTIDE SEQUENCE</scope>
    <source>
        <strain evidence="17">F60SS</strain>
        <tissue evidence="17">Leaves</tissue>
    </source>
</reference>
<comment type="similarity">
    <text evidence="13">Belongs to the RING-type zinc finger family. ATL subfamily.</text>
</comment>
<evidence type="ECO:0000256" key="10">
    <source>
        <dbReference type="ARBA" id="ARBA00022833"/>
    </source>
</evidence>
<feature type="region of interest" description="Disordered" evidence="15">
    <location>
        <begin position="199"/>
        <end position="220"/>
    </location>
</feature>
<comment type="catalytic activity">
    <reaction evidence="1">
        <text>S-ubiquitinyl-[E2 ubiquitin-conjugating enzyme]-L-cysteine + [acceptor protein]-L-lysine = [E2 ubiquitin-conjugating enzyme]-L-cysteine + N(6)-ubiquitinyl-[acceptor protein]-L-lysine.</text>
        <dbReference type="EC" id="2.3.2.27"/>
    </reaction>
</comment>
<evidence type="ECO:0000256" key="14">
    <source>
        <dbReference type="PROSITE-ProRule" id="PRU00175"/>
    </source>
</evidence>
<keyword evidence="12" id="KW-0472">Membrane</keyword>
<dbReference type="EMBL" id="JAKUCV010004337">
    <property type="protein sequence ID" value="KAJ4835688.1"/>
    <property type="molecule type" value="Genomic_DNA"/>
</dbReference>
<dbReference type="GO" id="GO:0008270">
    <property type="term" value="F:zinc ion binding"/>
    <property type="evidence" value="ECO:0007669"/>
    <property type="project" value="UniProtKB-KW"/>
</dbReference>
<dbReference type="Pfam" id="PF13639">
    <property type="entry name" value="zf-RING_2"/>
    <property type="match status" value="1"/>
</dbReference>
<dbReference type="GO" id="GO:0016020">
    <property type="term" value="C:membrane"/>
    <property type="evidence" value="ECO:0007669"/>
    <property type="project" value="UniProtKB-SubCell"/>
</dbReference>
<dbReference type="Proteomes" id="UP001141552">
    <property type="component" value="Unassembled WGS sequence"/>
</dbReference>
<dbReference type="InterPro" id="IPR044600">
    <property type="entry name" value="ATL1/ATL16-like"/>
</dbReference>
<dbReference type="GO" id="GO:0016567">
    <property type="term" value="P:protein ubiquitination"/>
    <property type="evidence" value="ECO:0007669"/>
    <property type="project" value="InterPro"/>
</dbReference>
<evidence type="ECO:0000256" key="13">
    <source>
        <dbReference type="ARBA" id="ARBA00024209"/>
    </source>
</evidence>
<comment type="pathway">
    <text evidence="3">Protein modification; protein ubiquitination.</text>
</comment>
<dbReference type="SUPFAM" id="SSF57850">
    <property type="entry name" value="RING/U-box"/>
    <property type="match status" value="1"/>
</dbReference>
<feature type="compositionally biased region" description="Basic and acidic residues" evidence="15">
    <location>
        <begin position="199"/>
        <end position="209"/>
    </location>
</feature>
<keyword evidence="11" id="KW-1133">Transmembrane helix</keyword>
<comment type="caution">
    <text evidence="17">The sequence shown here is derived from an EMBL/GenBank/DDBJ whole genome shotgun (WGS) entry which is preliminary data.</text>
</comment>
<dbReference type="GO" id="GO:0061630">
    <property type="term" value="F:ubiquitin protein ligase activity"/>
    <property type="evidence" value="ECO:0007669"/>
    <property type="project" value="UniProtKB-EC"/>
</dbReference>
<protein>
    <recommendedName>
        <fullName evidence="4">RING-type E3 ubiquitin transferase</fullName>
        <ecNumber evidence="4">2.3.2.27</ecNumber>
    </recommendedName>
</protein>
<evidence type="ECO:0000256" key="9">
    <source>
        <dbReference type="ARBA" id="ARBA00022786"/>
    </source>
</evidence>
<keyword evidence="18" id="KW-1185">Reference proteome</keyword>
<dbReference type="InterPro" id="IPR013083">
    <property type="entry name" value="Znf_RING/FYVE/PHD"/>
</dbReference>
<gene>
    <name evidence="17" type="ORF">Tsubulata_036644</name>
</gene>
<reference evidence="17" key="2">
    <citation type="journal article" date="2023" name="Plants (Basel)">
        <title>Annotation of the Turnera subulata (Passifloraceae) Draft Genome Reveals the S-Locus Evolved after the Divergence of Turneroideae from Passifloroideae in a Stepwise Manner.</title>
        <authorList>
            <person name="Henning P.M."/>
            <person name="Roalson E.H."/>
            <person name="Mir W."/>
            <person name="McCubbin A.G."/>
            <person name="Shore J.S."/>
        </authorList>
    </citation>
    <scope>NUCLEOTIDE SEQUENCE</scope>
    <source>
        <strain evidence="17">F60SS</strain>
    </source>
</reference>
<evidence type="ECO:0000256" key="8">
    <source>
        <dbReference type="ARBA" id="ARBA00022771"/>
    </source>
</evidence>
<evidence type="ECO:0000256" key="1">
    <source>
        <dbReference type="ARBA" id="ARBA00000900"/>
    </source>
</evidence>
<dbReference type="PROSITE" id="PS50089">
    <property type="entry name" value="ZF_RING_2"/>
    <property type="match status" value="1"/>
</dbReference>
<name>A0A9Q0FQF9_9ROSI</name>
<sequence length="244" mass="26692">MMTLVPSGTWHGSPGGLEEALIKSITVCKYKKNDGFIEGTVCSVCLSEFQENENLRLLPKCNHGFHLPCIDTWLKCHASCPLCRASVTSHDILPHQGSTTVQESAPRTTTTTTTALQYQHRISDAAVLVIQDLERRVHQQETIVSIQEVEGRQQSTEAGDDGIQPVIRRSVSMNISSSGQTHLTVSDILRISEDCMDDDRLTSHGEKNKSGVPSDISMKRSISTGRFMFTGCEKGKGSGNPHPG</sequence>